<reference evidence="2 3" key="1">
    <citation type="journal article" date="2021" name="ISME Commun">
        <title>Automated analysis of genomic sequences facilitates high-throughput and comprehensive description of bacteria.</title>
        <authorList>
            <person name="Hitch T.C.A."/>
        </authorList>
    </citation>
    <scope>NUCLEOTIDE SEQUENCE [LARGE SCALE GENOMIC DNA]</scope>
    <source>
        <strain evidence="2 3">Sanger_04</strain>
    </source>
</reference>
<feature type="transmembrane region" description="Helical" evidence="1">
    <location>
        <begin position="262"/>
        <end position="281"/>
    </location>
</feature>
<dbReference type="CDD" id="cd21416">
    <property type="entry name" value="HDC_protein"/>
    <property type="match status" value="1"/>
</dbReference>
<comment type="caution">
    <text evidence="2">The sequence shown here is derived from an EMBL/GenBank/DDBJ whole genome shotgun (WGS) entry which is preliminary data.</text>
</comment>
<keyword evidence="1" id="KW-1133">Transmembrane helix</keyword>
<evidence type="ECO:0000313" key="2">
    <source>
        <dbReference type="EMBL" id="MCU6698210.1"/>
    </source>
</evidence>
<feature type="transmembrane region" description="Helical" evidence="1">
    <location>
        <begin position="287"/>
        <end position="309"/>
    </location>
</feature>
<evidence type="ECO:0008006" key="4">
    <source>
        <dbReference type="Google" id="ProtNLM"/>
    </source>
</evidence>
<feature type="transmembrane region" description="Helical" evidence="1">
    <location>
        <begin position="58"/>
        <end position="78"/>
    </location>
</feature>
<evidence type="ECO:0000313" key="3">
    <source>
        <dbReference type="Proteomes" id="UP001652461"/>
    </source>
</evidence>
<feature type="transmembrane region" description="Helical" evidence="1">
    <location>
        <begin position="27"/>
        <end position="46"/>
    </location>
</feature>
<keyword evidence="3" id="KW-1185">Reference proteome</keyword>
<feature type="transmembrane region" description="Helical" evidence="1">
    <location>
        <begin position="205"/>
        <end position="225"/>
    </location>
</feature>
<dbReference type="InterPro" id="IPR049576">
    <property type="entry name" value="HDC-like"/>
</dbReference>
<gene>
    <name evidence="2" type="ORF">OCV63_15120</name>
</gene>
<dbReference type="RefSeq" id="WP_158365137.1">
    <property type="nucleotide sequence ID" value="NZ_JAOQKC010000027.1"/>
</dbReference>
<protein>
    <recommendedName>
        <fullName evidence="4">Na+/glutamate symporter</fullName>
    </recommendedName>
</protein>
<evidence type="ECO:0000256" key="1">
    <source>
        <dbReference type="SAM" id="Phobius"/>
    </source>
</evidence>
<accession>A0ABT2S0V9</accession>
<feature type="transmembrane region" description="Helical" evidence="1">
    <location>
        <begin position="231"/>
        <end position="250"/>
    </location>
</feature>
<feature type="transmembrane region" description="Helical" evidence="1">
    <location>
        <begin position="143"/>
        <end position="166"/>
    </location>
</feature>
<proteinExistence type="predicted"/>
<feature type="transmembrane region" description="Helical" evidence="1">
    <location>
        <begin position="84"/>
        <end position="108"/>
    </location>
</feature>
<sequence length="390" mass="41980">MTQMLSLLFILAIMGFAEIVSKLTKGKIPSALILALGYIVGFWTILPKDIVQNSGIATMYTICTFYCITNMATSIPVAEMKRQWKTILIACIGVIGICLTSFTIGMLLFGKELVLSTVSSFAGGSGALIVIQQAAEELNLPNVAVAALIAGTTQILIGYPLTGVVLRREAKRLGVQYKSGNLTAHTMAEDGDKFKFKPFVKLQKFSSPTVILLKLTAIAVVSIWIQNITGLNRLVACLILGFLASATGFLEADALGKAKANGICMTFMLAYLFGCFSAATPDVFFSLFFKILGLAVISTIGMFIMAFVASKVFKDITFDMCMGIILTCYHGFPVNVMLTEEAIDNVIEDKEERKVIASRMVPMMLVGGFTSVTFVSVLLASICAGMLAAM</sequence>
<keyword evidence="1" id="KW-0472">Membrane</keyword>
<dbReference type="EMBL" id="JAOQKC010000027">
    <property type="protein sequence ID" value="MCU6698210.1"/>
    <property type="molecule type" value="Genomic_DNA"/>
</dbReference>
<name>A0ABT2S0V9_9FIRM</name>
<keyword evidence="1" id="KW-0812">Transmembrane</keyword>
<feature type="transmembrane region" description="Helical" evidence="1">
    <location>
        <begin position="363"/>
        <end position="389"/>
    </location>
</feature>
<organism evidence="2 3">
    <name type="scientific">Laedolimicola ammoniilytica</name>
    <dbReference type="NCBI Taxonomy" id="2981771"/>
    <lineage>
        <taxon>Bacteria</taxon>
        <taxon>Bacillati</taxon>
        <taxon>Bacillota</taxon>
        <taxon>Clostridia</taxon>
        <taxon>Lachnospirales</taxon>
        <taxon>Lachnospiraceae</taxon>
        <taxon>Laedolimicola</taxon>
    </lineage>
</organism>
<dbReference type="Proteomes" id="UP001652461">
    <property type="component" value="Unassembled WGS sequence"/>
</dbReference>